<dbReference type="RefSeq" id="WP_094486927.1">
    <property type="nucleotide sequence ID" value="NZ_NOXX01000211.1"/>
</dbReference>
<dbReference type="PANTHER" id="PTHR37833:SF1">
    <property type="entry name" value="SIGNAL PEPTIDE PROTEIN"/>
    <property type="match status" value="1"/>
</dbReference>
<proteinExistence type="predicted"/>
<sequence>MKHFTSTLLVLLFAVAGMAQKGPIIEFEAKDNTIDYGEVSKETDNGIRTFVFTNTGDQPLIITNVKSTCGCTVPTKPTDPILPGKSDKIQVKYNMNPGPIRKTITVESNAVNYEGGIIALKIKGEVIPPKPQQSVLEKKKSMLEK</sequence>
<dbReference type="InterPro" id="IPR013783">
    <property type="entry name" value="Ig-like_fold"/>
</dbReference>
<dbReference type="InterPro" id="IPR011467">
    <property type="entry name" value="DUF1573"/>
</dbReference>
<evidence type="ECO:0008006" key="4">
    <source>
        <dbReference type="Google" id="ProtNLM"/>
    </source>
</evidence>
<evidence type="ECO:0000313" key="2">
    <source>
        <dbReference type="EMBL" id="OYQ42771.1"/>
    </source>
</evidence>
<dbReference type="Gene3D" id="2.60.40.10">
    <property type="entry name" value="Immunoglobulins"/>
    <property type="match status" value="1"/>
</dbReference>
<feature type="chain" id="PRO_5012423053" description="DUF1573 domain-containing protein" evidence="1">
    <location>
        <begin position="22"/>
        <end position="145"/>
    </location>
</feature>
<gene>
    <name evidence="2" type="ORF">CHX27_11550</name>
</gene>
<name>A0A255ZMX2_9FLAO</name>
<evidence type="ECO:0000313" key="3">
    <source>
        <dbReference type="Proteomes" id="UP000216035"/>
    </source>
</evidence>
<organism evidence="2 3">
    <name type="scientific">Flavobacterium aurantiibacter</name>
    <dbReference type="NCBI Taxonomy" id="2023067"/>
    <lineage>
        <taxon>Bacteria</taxon>
        <taxon>Pseudomonadati</taxon>
        <taxon>Bacteroidota</taxon>
        <taxon>Flavobacteriia</taxon>
        <taxon>Flavobacteriales</taxon>
        <taxon>Flavobacteriaceae</taxon>
        <taxon>Flavobacterium</taxon>
    </lineage>
</organism>
<dbReference type="OrthoDB" id="826619at2"/>
<dbReference type="PANTHER" id="PTHR37833">
    <property type="entry name" value="LIPOPROTEIN-RELATED"/>
    <property type="match status" value="1"/>
</dbReference>
<dbReference type="EMBL" id="NOXX01000211">
    <property type="protein sequence ID" value="OYQ42771.1"/>
    <property type="molecule type" value="Genomic_DNA"/>
</dbReference>
<keyword evidence="1" id="KW-0732">Signal</keyword>
<comment type="caution">
    <text evidence="2">The sequence shown here is derived from an EMBL/GenBank/DDBJ whole genome shotgun (WGS) entry which is preliminary data.</text>
</comment>
<dbReference type="Pfam" id="PF07610">
    <property type="entry name" value="DUF1573"/>
    <property type="match status" value="1"/>
</dbReference>
<dbReference type="AlphaFoldDB" id="A0A255ZMX2"/>
<accession>A0A255ZMX2</accession>
<reference evidence="2 3" key="1">
    <citation type="submission" date="2017-07" db="EMBL/GenBank/DDBJ databases">
        <title>Flavobacterium cyanobacteriorum sp. nov., isolated from cyanobacterial aggregates in a eutrophic lake.</title>
        <authorList>
            <person name="Cai H."/>
        </authorList>
    </citation>
    <scope>NUCLEOTIDE SEQUENCE [LARGE SCALE GENOMIC DNA]</scope>
    <source>
        <strain evidence="2 3">TH167</strain>
    </source>
</reference>
<evidence type="ECO:0000256" key="1">
    <source>
        <dbReference type="SAM" id="SignalP"/>
    </source>
</evidence>
<protein>
    <recommendedName>
        <fullName evidence="4">DUF1573 domain-containing protein</fullName>
    </recommendedName>
</protein>
<dbReference type="Proteomes" id="UP000216035">
    <property type="component" value="Unassembled WGS sequence"/>
</dbReference>
<keyword evidence="3" id="KW-1185">Reference proteome</keyword>
<feature type="signal peptide" evidence="1">
    <location>
        <begin position="1"/>
        <end position="21"/>
    </location>
</feature>